<gene>
    <name evidence="1" type="ORF">BJ138DRAFT_1150882</name>
</gene>
<name>A0ACB8AE68_9AGAM</name>
<proteinExistence type="predicted"/>
<dbReference type="EMBL" id="MU267681">
    <property type="protein sequence ID" value="KAH7911356.1"/>
    <property type="molecule type" value="Genomic_DNA"/>
</dbReference>
<keyword evidence="2" id="KW-1185">Reference proteome</keyword>
<sequence length="664" mass="73103">MCGIKYGSKVDRYFCFLILSSTCVSAAPILSSWPLRHHETYTPLIVSCLVFFLVFVACFALKVIYLKHRRIGTIHSPSLFQSYAPNRLRSNLSHDISSDYNSGSSLIPQFTTEKRAGKCNRPGGKSGILVGCLGSPVWETRIKFKIDSEVRKTQSANFVHPQQYARDRHQASETGSSNRKKRPGNRGSNGPATRSVSFFSFSSEHNLEDSTEPGISGSLRTISYPTKFLNGAVDSFRSRRNHAPNRGPLPNQVGDFGENIYPWDDQRIPASRGRRDRKRTTTSWDTGVSLRLVGPSESTHAPLSFLSGCPSQSSESSHVTSPRDSLQLPRLSSRLHCAPIPPLPPLPLSSMRRTGISSSKSPSTDAPELPISPPKLIPPLQFSPTSTLSSFPASPIVNQPDVPVQDSDKPTLSSPLRTHQLPITPGSSVDDEYVQPRPLSLDLALIDRMISSPRSPIASNPSQKTPLIFAVQKLNRKKSKTSRKSRNGSIVGASPLRSMLVPPTAKNQDRKENPNPFGDSVDQETHIHGWPVPPTSANQGLRPLNPSLWRTNPIRRIASPGVSVNKTFNVPTQCPQSSDVSSGGTPILQTPGSDRSSVREFADRFEDVDIGLLGLDRFYWSEEGEEPRFQPSHIKNDSSALISFWEEGGWLREHDQLSDVGLAQ</sequence>
<accession>A0ACB8AE68</accession>
<organism evidence="1 2">
    <name type="scientific">Hygrophoropsis aurantiaca</name>
    <dbReference type="NCBI Taxonomy" id="72124"/>
    <lineage>
        <taxon>Eukaryota</taxon>
        <taxon>Fungi</taxon>
        <taxon>Dikarya</taxon>
        <taxon>Basidiomycota</taxon>
        <taxon>Agaricomycotina</taxon>
        <taxon>Agaricomycetes</taxon>
        <taxon>Agaricomycetidae</taxon>
        <taxon>Boletales</taxon>
        <taxon>Coniophorineae</taxon>
        <taxon>Hygrophoropsidaceae</taxon>
        <taxon>Hygrophoropsis</taxon>
    </lineage>
</organism>
<evidence type="ECO:0000313" key="1">
    <source>
        <dbReference type="EMBL" id="KAH7911356.1"/>
    </source>
</evidence>
<protein>
    <submittedName>
        <fullName evidence="1">Uncharacterized protein</fullName>
    </submittedName>
</protein>
<dbReference type="Proteomes" id="UP000790377">
    <property type="component" value="Unassembled WGS sequence"/>
</dbReference>
<evidence type="ECO:0000313" key="2">
    <source>
        <dbReference type="Proteomes" id="UP000790377"/>
    </source>
</evidence>
<comment type="caution">
    <text evidence="1">The sequence shown here is derived from an EMBL/GenBank/DDBJ whole genome shotgun (WGS) entry which is preliminary data.</text>
</comment>
<reference evidence="1" key="1">
    <citation type="journal article" date="2021" name="New Phytol.">
        <title>Evolutionary innovations through gain and loss of genes in the ectomycorrhizal Boletales.</title>
        <authorList>
            <person name="Wu G."/>
            <person name="Miyauchi S."/>
            <person name="Morin E."/>
            <person name="Kuo A."/>
            <person name="Drula E."/>
            <person name="Varga T."/>
            <person name="Kohler A."/>
            <person name="Feng B."/>
            <person name="Cao Y."/>
            <person name="Lipzen A."/>
            <person name="Daum C."/>
            <person name="Hundley H."/>
            <person name="Pangilinan J."/>
            <person name="Johnson J."/>
            <person name="Barry K."/>
            <person name="LaButti K."/>
            <person name="Ng V."/>
            <person name="Ahrendt S."/>
            <person name="Min B."/>
            <person name="Choi I.G."/>
            <person name="Park H."/>
            <person name="Plett J.M."/>
            <person name="Magnuson J."/>
            <person name="Spatafora J.W."/>
            <person name="Nagy L.G."/>
            <person name="Henrissat B."/>
            <person name="Grigoriev I.V."/>
            <person name="Yang Z.L."/>
            <person name="Xu J."/>
            <person name="Martin F.M."/>
        </authorList>
    </citation>
    <scope>NUCLEOTIDE SEQUENCE</scope>
    <source>
        <strain evidence="1">ATCC 28755</strain>
    </source>
</reference>